<dbReference type="InterPro" id="IPR040161">
    <property type="entry name" value="FB224"/>
</dbReference>
<dbReference type="SMART" id="SM00256">
    <property type="entry name" value="FBOX"/>
    <property type="match status" value="1"/>
</dbReference>
<evidence type="ECO:0000313" key="4">
    <source>
        <dbReference type="Proteomes" id="UP000008068"/>
    </source>
</evidence>
<dbReference type="GO" id="GO:0045087">
    <property type="term" value="P:innate immune response"/>
    <property type="evidence" value="ECO:0007669"/>
    <property type="project" value="TreeGrafter"/>
</dbReference>
<evidence type="ECO:0000313" key="3">
    <source>
        <dbReference type="EMBL" id="EGT55091.1"/>
    </source>
</evidence>
<dbReference type="CDD" id="cd22150">
    <property type="entry name" value="F-box_CeFBXA-like"/>
    <property type="match status" value="1"/>
</dbReference>
<dbReference type="Pfam" id="PF00646">
    <property type="entry name" value="F-box"/>
    <property type="match status" value="1"/>
</dbReference>
<dbReference type="OrthoDB" id="5906906at2759"/>
<protein>
    <recommendedName>
        <fullName evidence="2">F-box domain-containing protein</fullName>
    </recommendedName>
</protein>
<sequence>MEVFKENIVDGMIYTFHFQHFPATAAHIMIGQMIGSDICSLQYVEELYKKIEEKKFSLKKPQLLDMPPHFLENVVKELDVESRAIVRKTCKTLRAFVDHIPLRLEYLAINFSRNPSNSRRINIKLHFADIVVSYYEQEEGCLVTKNRQGEFRFDGRERFVNGDVKQLVLADLKSIFLNPKLEIEGLAITKTKTYRFNPYFTEFIQMLSSLEHKVHVERFSWSVYYNTDELVEILSAMKPSTLKSFESNSLYMVHDPYLPNLCLELNKCLFNLPQWKGAKELNCTCKMNPRYYVYLAQFDQAYLTRNMHTYGQKMTVKTIMALKKKLLENENFVEMKIFEKPSTIPVKGLKRTVRPFQSPINPRWAQFDYPNSVKKLLLRVYSDHIWFKGPCYESDEDESEEDSEDEEFSEEEVEGDSENEEPDGTDGEDEEHDGEIEEDSSDTSDKEPEE</sequence>
<dbReference type="Proteomes" id="UP000008068">
    <property type="component" value="Unassembled WGS sequence"/>
</dbReference>
<evidence type="ECO:0000259" key="2">
    <source>
        <dbReference type="SMART" id="SM00256"/>
    </source>
</evidence>
<dbReference type="EMBL" id="GL379849">
    <property type="protein sequence ID" value="EGT55091.1"/>
    <property type="molecule type" value="Genomic_DNA"/>
</dbReference>
<name>G0N888_CAEBE</name>
<evidence type="ECO:0000256" key="1">
    <source>
        <dbReference type="SAM" id="MobiDB-lite"/>
    </source>
</evidence>
<reference evidence="4" key="1">
    <citation type="submission" date="2011-07" db="EMBL/GenBank/DDBJ databases">
        <authorList>
            <consortium name="Caenorhabditis brenneri Sequencing and Analysis Consortium"/>
            <person name="Wilson R.K."/>
        </authorList>
    </citation>
    <scope>NUCLEOTIDE SEQUENCE [LARGE SCALE GENOMIC DNA]</scope>
    <source>
        <strain evidence="4">PB2801</strain>
    </source>
</reference>
<dbReference type="PANTHER" id="PTHR23015">
    <property type="entry name" value="UNCHARACTERIZED C.ELEGANS PROTEIN"/>
    <property type="match status" value="1"/>
</dbReference>
<dbReference type="AlphaFoldDB" id="G0N888"/>
<dbReference type="InterPro" id="IPR002900">
    <property type="entry name" value="DUF38/FTH_CAE_spp"/>
</dbReference>
<accession>G0N888</accession>
<gene>
    <name evidence="3" type="ORF">CAEBREN_22106</name>
</gene>
<dbReference type="OMA" id="TVERMIM"/>
<organism evidence="4">
    <name type="scientific">Caenorhabditis brenneri</name>
    <name type="common">Nematode worm</name>
    <dbReference type="NCBI Taxonomy" id="135651"/>
    <lineage>
        <taxon>Eukaryota</taxon>
        <taxon>Metazoa</taxon>
        <taxon>Ecdysozoa</taxon>
        <taxon>Nematoda</taxon>
        <taxon>Chromadorea</taxon>
        <taxon>Rhabditida</taxon>
        <taxon>Rhabditina</taxon>
        <taxon>Rhabditomorpha</taxon>
        <taxon>Rhabditoidea</taxon>
        <taxon>Rhabditidae</taxon>
        <taxon>Peloderinae</taxon>
        <taxon>Caenorhabditis</taxon>
    </lineage>
</organism>
<feature type="region of interest" description="Disordered" evidence="1">
    <location>
        <begin position="391"/>
        <end position="450"/>
    </location>
</feature>
<keyword evidence="4" id="KW-1185">Reference proteome</keyword>
<dbReference type="HOGENOM" id="CLU_055341_0_0_1"/>
<feature type="domain" description="F-box" evidence="2">
    <location>
        <begin position="66"/>
        <end position="106"/>
    </location>
</feature>
<dbReference type="PANTHER" id="PTHR23015:SF4">
    <property type="entry name" value="DUF38 DOMAIN-CONTAINING PROTEIN-RELATED"/>
    <property type="match status" value="1"/>
</dbReference>
<dbReference type="InterPro" id="IPR001810">
    <property type="entry name" value="F-box_dom"/>
</dbReference>
<dbReference type="InParanoid" id="G0N888"/>
<proteinExistence type="predicted"/>
<dbReference type="Pfam" id="PF01827">
    <property type="entry name" value="FTH"/>
    <property type="match status" value="1"/>
</dbReference>
<feature type="compositionally biased region" description="Acidic residues" evidence="1">
    <location>
        <begin position="393"/>
        <end position="442"/>
    </location>
</feature>